<keyword evidence="5" id="KW-0809">Transit peptide</keyword>
<keyword evidence="6 10" id="KW-1133">Transmembrane helix</keyword>
<evidence type="ECO:0000256" key="6">
    <source>
        <dbReference type="ARBA" id="ARBA00022989"/>
    </source>
</evidence>
<dbReference type="Proteomes" id="UP001374579">
    <property type="component" value="Unassembled WGS sequence"/>
</dbReference>
<dbReference type="GO" id="GO:0016491">
    <property type="term" value="F:oxidoreductase activity"/>
    <property type="evidence" value="ECO:0007669"/>
    <property type="project" value="UniProtKB-KW"/>
</dbReference>
<keyword evidence="3 10" id="KW-0812">Transmembrane</keyword>
<keyword evidence="9 10" id="KW-0472">Membrane</keyword>
<dbReference type="Pfam" id="PF02936">
    <property type="entry name" value="COX4"/>
    <property type="match status" value="1"/>
</dbReference>
<dbReference type="PANTHER" id="PTHR10707">
    <property type="entry name" value="CYTOCHROME C OXIDASE SUBUNIT IV"/>
    <property type="match status" value="1"/>
</dbReference>
<evidence type="ECO:0000256" key="5">
    <source>
        <dbReference type="ARBA" id="ARBA00022946"/>
    </source>
</evidence>
<evidence type="ECO:0000256" key="4">
    <source>
        <dbReference type="ARBA" id="ARBA00022792"/>
    </source>
</evidence>
<keyword evidence="4 10" id="KW-0999">Mitochondrion inner membrane</keyword>
<dbReference type="GO" id="GO:0006123">
    <property type="term" value="P:mitochondrial electron transport, cytochrome c to oxygen"/>
    <property type="evidence" value="ECO:0007669"/>
    <property type="project" value="InterPro"/>
</dbReference>
<reference evidence="11 12" key="1">
    <citation type="submission" date="2024-02" db="EMBL/GenBank/DDBJ databases">
        <title>Chromosome-scale genome assembly of the rough periwinkle Littorina saxatilis.</title>
        <authorList>
            <person name="De Jode A."/>
            <person name="Faria R."/>
            <person name="Formenti G."/>
            <person name="Sims Y."/>
            <person name="Smith T.P."/>
            <person name="Tracey A."/>
            <person name="Wood J.M.D."/>
            <person name="Zagrodzka Z.B."/>
            <person name="Johannesson K."/>
            <person name="Butlin R.K."/>
            <person name="Leder E.H."/>
        </authorList>
    </citation>
    <scope>NUCLEOTIDE SEQUENCE [LARGE SCALE GENOMIC DNA]</scope>
    <source>
        <strain evidence="11">Snail1</strain>
        <tissue evidence="11">Muscle</tissue>
    </source>
</reference>
<name>A0AAN9C080_9CAEN</name>
<dbReference type="AlphaFoldDB" id="A0AAN9C080"/>
<dbReference type="InterPro" id="IPR004203">
    <property type="entry name" value="Cyt_c_oxidase_su4_fam"/>
</dbReference>
<evidence type="ECO:0000256" key="10">
    <source>
        <dbReference type="RuleBase" id="RU367145"/>
    </source>
</evidence>
<dbReference type="CDD" id="cd00922">
    <property type="entry name" value="Cyt_c_Oxidase_IV"/>
    <property type="match status" value="1"/>
</dbReference>
<dbReference type="EMBL" id="JBAMIC010000001">
    <property type="protein sequence ID" value="KAK7114882.1"/>
    <property type="molecule type" value="Genomic_DNA"/>
</dbReference>
<evidence type="ECO:0000313" key="12">
    <source>
        <dbReference type="Proteomes" id="UP001374579"/>
    </source>
</evidence>
<comment type="caution">
    <text evidence="11">The sequence shown here is derived from an EMBL/GenBank/DDBJ whole genome shotgun (WGS) entry which is preliminary data.</text>
</comment>
<dbReference type="SUPFAM" id="SSF81406">
    <property type="entry name" value="Mitochondrial cytochrome c oxidase subunit IV"/>
    <property type="match status" value="1"/>
</dbReference>
<evidence type="ECO:0000256" key="9">
    <source>
        <dbReference type="ARBA" id="ARBA00023136"/>
    </source>
</evidence>
<evidence type="ECO:0000256" key="7">
    <source>
        <dbReference type="ARBA" id="ARBA00023002"/>
    </source>
</evidence>
<evidence type="ECO:0000256" key="1">
    <source>
        <dbReference type="ARBA" id="ARBA00004434"/>
    </source>
</evidence>
<evidence type="ECO:0000256" key="2">
    <source>
        <dbReference type="ARBA" id="ARBA00008135"/>
    </source>
</evidence>
<protein>
    <recommendedName>
        <fullName evidence="10">Cytochrome c oxidase subunit 4</fullName>
    </recommendedName>
</protein>
<gene>
    <name evidence="11" type="ORF">V1264_000863</name>
</gene>
<dbReference type="PRINTS" id="PR01873">
    <property type="entry name" value="CYTCOXIDASE4"/>
</dbReference>
<keyword evidence="7" id="KW-0560">Oxidoreductase</keyword>
<accession>A0AAN9C080</accession>
<evidence type="ECO:0000256" key="8">
    <source>
        <dbReference type="ARBA" id="ARBA00023128"/>
    </source>
</evidence>
<proteinExistence type="inferred from homology"/>
<comment type="pathway">
    <text evidence="10">Energy metabolism; oxidative phosphorylation.</text>
</comment>
<dbReference type="GO" id="GO:0005743">
    <property type="term" value="C:mitochondrial inner membrane"/>
    <property type="evidence" value="ECO:0007669"/>
    <property type="project" value="UniProtKB-SubCell"/>
</dbReference>
<evidence type="ECO:0000313" key="11">
    <source>
        <dbReference type="EMBL" id="KAK7114882.1"/>
    </source>
</evidence>
<evidence type="ECO:0000256" key="3">
    <source>
        <dbReference type="ARBA" id="ARBA00022692"/>
    </source>
</evidence>
<comment type="subcellular location">
    <subcellularLocation>
        <location evidence="1 10">Mitochondrion inner membrane</location>
        <topology evidence="1 10">Single-pass membrane protein</topology>
    </subcellularLocation>
</comment>
<sequence>MNGQLVRSILRGSQLSVRALSTSGPVRSSEAALDQAARDKIHPKLGNRDVVGWGFNGTASYVDREEFPLPAVRFKENTPDVMALREKEKGDWKALTLDEKKALYRASFCQTFAEMKAPTGEWKSIVAAIITALAVTGWIVIYMKKFVYSEMPHTITRQWQEDQLNRMLTQNQGRIEGISSKYDFEKGEWK</sequence>
<feature type="transmembrane region" description="Helical" evidence="10">
    <location>
        <begin position="125"/>
        <end position="143"/>
    </location>
</feature>
<dbReference type="InterPro" id="IPR013288">
    <property type="entry name" value="Cyt_c_oxidase_su4"/>
</dbReference>
<dbReference type="GO" id="GO:0045277">
    <property type="term" value="C:respiratory chain complex IV"/>
    <property type="evidence" value="ECO:0007669"/>
    <property type="project" value="InterPro"/>
</dbReference>
<comment type="subunit">
    <text evidence="10">Component of the cytochrome c oxidase (complex IV, CIV), a multisubunit enzyme composed of 14 subunits.</text>
</comment>
<organism evidence="11 12">
    <name type="scientific">Littorina saxatilis</name>
    <dbReference type="NCBI Taxonomy" id="31220"/>
    <lineage>
        <taxon>Eukaryota</taxon>
        <taxon>Metazoa</taxon>
        <taxon>Spiralia</taxon>
        <taxon>Lophotrochozoa</taxon>
        <taxon>Mollusca</taxon>
        <taxon>Gastropoda</taxon>
        <taxon>Caenogastropoda</taxon>
        <taxon>Littorinimorpha</taxon>
        <taxon>Littorinoidea</taxon>
        <taxon>Littorinidae</taxon>
        <taxon>Littorina</taxon>
    </lineage>
</organism>
<comment type="similarity">
    <text evidence="2 10">Belongs to the cytochrome c oxidase IV family.</text>
</comment>
<dbReference type="InterPro" id="IPR036639">
    <property type="entry name" value="Cyt_c_oxidase_su4_sf"/>
</dbReference>
<keyword evidence="12" id="KW-1185">Reference proteome</keyword>
<dbReference type="FunFam" id="1.10.442.10:FF:000001">
    <property type="entry name" value="Cytochrome c oxidase subunit 4 isoform 1"/>
    <property type="match status" value="1"/>
</dbReference>
<dbReference type="PANTHER" id="PTHR10707:SF10">
    <property type="entry name" value="CYTOCHROME C OXIDASE SUBUNIT 4"/>
    <property type="match status" value="1"/>
</dbReference>
<comment type="function">
    <text evidence="10">Component of the cytochrome c oxidase, the last enzyme in the mitochondrial electron transport chain which drives oxidative phosphorylation.</text>
</comment>
<keyword evidence="8 10" id="KW-0496">Mitochondrion</keyword>
<dbReference type="Gene3D" id="1.10.442.10">
    <property type="entry name" value="Cytochrome c oxidase subunit IV"/>
    <property type="match status" value="1"/>
</dbReference>